<dbReference type="EMBL" id="BGZK01000269">
    <property type="protein sequence ID" value="GBP33082.1"/>
    <property type="molecule type" value="Genomic_DNA"/>
</dbReference>
<comment type="caution">
    <text evidence="1">The sequence shown here is derived from an EMBL/GenBank/DDBJ whole genome shotgun (WGS) entry which is preliminary data.</text>
</comment>
<organism evidence="1 2">
    <name type="scientific">Eumeta variegata</name>
    <name type="common">Bagworm moth</name>
    <name type="synonym">Eumeta japonica</name>
    <dbReference type="NCBI Taxonomy" id="151549"/>
    <lineage>
        <taxon>Eukaryota</taxon>
        <taxon>Metazoa</taxon>
        <taxon>Ecdysozoa</taxon>
        <taxon>Arthropoda</taxon>
        <taxon>Hexapoda</taxon>
        <taxon>Insecta</taxon>
        <taxon>Pterygota</taxon>
        <taxon>Neoptera</taxon>
        <taxon>Endopterygota</taxon>
        <taxon>Lepidoptera</taxon>
        <taxon>Glossata</taxon>
        <taxon>Ditrysia</taxon>
        <taxon>Tineoidea</taxon>
        <taxon>Psychidae</taxon>
        <taxon>Oiketicinae</taxon>
        <taxon>Eumeta</taxon>
    </lineage>
</organism>
<protein>
    <submittedName>
        <fullName evidence="1">Uncharacterized protein</fullName>
    </submittedName>
</protein>
<keyword evidence="2" id="KW-1185">Reference proteome</keyword>
<accession>A0A4C1V483</accession>
<proteinExistence type="predicted"/>
<evidence type="ECO:0000313" key="1">
    <source>
        <dbReference type="EMBL" id="GBP33082.1"/>
    </source>
</evidence>
<sequence length="105" mass="11693">MSYVSGHPTDIVEGSFIRFVRAPWSVVAEVAGTYFLCLDVLHTAVFTSQRSQGCTGCFRKLNTKSTRRGSRRPYIDFVWRIGVCGACEADGDRDVLRVRSSDGHC</sequence>
<evidence type="ECO:0000313" key="2">
    <source>
        <dbReference type="Proteomes" id="UP000299102"/>
    </source>
</evidence>
<name>A0A4C1V483_EUMVA</name>
<reference evidence="1 2" key="1">
    <citation type="journal article" date="2019" name="Commun. Biol.">
        <title>The bagworm genome reveals a unique fibroin gene that provides high tensile strength.</title>
        <authorList>
            <person name="Kono N."/>
            <person name="Nakamura H."/>
            <person name="Ohtoshi R."/>
            <person name="Tomita M."/>
            <person name="Numata K."/>
            <person name="Arakawa K."/>
        </authorList>
    </citation>
    <scope>NUCLEOTIDE SEQUENCE [LARGE SCALE GENOMIC DNA]</scope>
</reference>
<gene>
    <name evidence="1" type="ORF">EVAR_18561_1</name>
</gene>
<dbReference type="AlphaFoldDB" id="A0A4C1V483"/>
<dbReference type="Proteomes" id="UP000299102">
    <property type="component" value="Unassembled WGS sequence"/>
</dbReference>